<dbReference type="AlphaFoldDB" id="A0A1G4NUC5"/>
<dbReference type="EMBL" id="LT622867">
    <property type="protein sequence ID" value="SCW22247.1"/>
    <property type="molecule type" value="Genomic_DNA"/>
</dbReference>
<dbReference type="InterPro" id="IPR036873">
    <property type="entry name" value="Rhodanese-like_dom_sf"/>
</dbReference>
<dbReference type="InterPro" id="IPR001763">
    <property type="entry name" value="Rhodanese-like_dom"/>
</dbReference>
<dbReference type="FunFam" id="3.40.50.720:FF:000080">
    <property type="entry name" value="Thiazole biosynthesis adenylyltransferase ThiF"/>
    <property type="match status" value="1"/>
</dbReference>
<dbReference type="RefSeq" id="YP_009313993.1">
    <property type="nucleotide sequence ID" value="NC_031659.1"/>
</dbReference>
<dbReference type="CDD" id="cd00158">
    <property type="entry name" value="RHOD"/>
    <property type="match status" value="1"/>
</dbReference>
<keyword evidence="3" id="KW-0934">Plastid</keyword>
<keyword evidence="3" id="KW-0150">Chloroplast</keyword>
<dbReference type="GO" id="GO:0005829">
    <property type="term" value="C:cytosol"/>
    <property type="evidence" value="ECO:0007669"/>
    <property type="project" value="TreeGrafter"/>
</dbReference>
<dbReference type="Gene3D" id="3.40.250.10">
    <property type="entry name" value="Rhodanese-like domain"/>
    <property type="match status" value="1"/>
</dbReference>
<evidence type="ECO:0000313" key="3">
    <source>
        <dbReference type="EMBL" id="SCW22247.1"/>
    </source>
</evidence>
<dbReference type="InterPro" id="IPR045886">
    <property type="entry name" value="ThiF/MoeB/HesA"/>
</dbReference>
<protein>
    <submittedName>
        <fullName evidence="3">Molybdopterin biosynthesis protein</fullName>
    </submittedName>
</protein>
<proteinExistence type="inferred from homology"/>
<evidence type="ECO:0000256" key="1">
    <source>
        <dbReference type="ARBA" id="ARBA00009919"/>
    </source>
</evidence>
<feature type="domain" description="Rhodanese" evidence="2">
    <location>
        <begin position="284"/>
        <end position="350"/>
    </location>
</feature>
<dbReference type="SUPFAM" id="SSF69572">
    <property type="entry name" value="Activating enzymes of the ubiquitin-like proteins"/>
    <property type="match status" value="1"/>
</dbReference>
<dbReference type="GO" id="GO:0008641">
    <property type="term" value="F:ubiquitin-like modifier activating enzyme activity"/>
    <property type="evidence" value="ECO:0007669"/>
    <property type="project" value="InterPro"/>
</dbReference>
<dbReference type="Pfam" id="PF00581">
    <property type="entry name" value="Rhodanese"/>
    <property type="match status" value="1"/>
</dbReference>
<dbReference type="Pfam" id="PF00899">
    <property type="entry name" value="ThiF"/>
    <property type="match status" value="1"/>
</dbReference>
<dbReference type="CDD" id="cd00757">
    <property type="entry name" value="ThiF_MoeB_HesA_family"/>
    <property type="match status" value="1"/>
</dbReference>
<sequence>MNLNHTVLNQEEYEIYAKHIVVPEIQIYGQERLKQGRILCIGAGGLASASLLYLVSNGIGHIGIIDNDIIEKSNLHRQILYQQKDVGQYKTIIAKTRLDQLNPLCNFEIFNELFNESNAYQIVKKYDIIIDNTDNFRTRLLISQVCYQLHKIHIYGAISTFTGQVSVFNYQGGPTYLDLNRNYNTDHNTCNNEGVLGILPGIIGILQATETLKLLLGIGTILNGKILTYNLLTNTFRTSYLRHIININPKLLRHERQYKTQYINIQLKHHKQISLSTFYQIMQDNQAIYLIDVREKKEYEFEHLFKAINIPLSVLHISKNQEMLKKRSSESHLIIYCSSSIRSYIAGLLLGHQAISYSTLQV</sequence>
<dbReference type="InterPro" id="IPR000594">
    <property type="entry name" value="ThiF_NAD_FAD-bd"/>
</dbReference>
<dbReference type="GO" id="GO:0008146">
    <property type="term" value="F:sulfotransferase activity"/>
    <property type="evidence" value="ECO:0007669"/>
    <property type="project" value="TreeGrafter"/>
</dbReference>
<dbReference type="PROSITE" id="PS50206">
    <property type="entry name" value="RHODANESE_3"/>
    <property type="match status" value="1"/>
</dbReference>
<organism evidence="3">
    <name type="scientific">Hommersandiophycus borowitzkae</name>
    <dbReference type="NCBI Taxonomy" id="268573"/>
    <lineage>
        <taxon>Eukaryota</taxon>
        <taxon>Rhodophyta</taxon>
        <taxon>Florideophyceae</taxon>
        <taxon>Nemaliophycidae</taxon>
        <taxon>Nemaliales</taxon>
        <taxon>Liagoraceae</taxon>
        <taxon>Hommersandiophycus</taxon>
    </lineage>
</organism>
<geneLocation type="chloroplast" evidence="3"/>
<dbReference type="GO" id="GO:0004792">
    <property type="term" value="F:thiosulfate-cyanide sulfurtransferase activity"/>
    <property type="evidence" value="ECO:0007669"/>
    <property type="project" value="TreeGrafter"/>
</dbReference>
<comment type="similarity">
    <text evidence="1">Belongs to the HesA/MoeB/ThiF family.</text>
</comment>
<accession>A0A1G4NUC5</accession>
<reference evidence="3" key="1">
    <citation type="submission" date="2016-10" db="EMBL/GenBank/DDBJ databases">
        <title>Chloroplast genomes as a tool to resolve red algal phylogenies: a case study in the Nemaliales.</title>
        <authorList>
            <person name="Costa J.F."/>
            <person name="Lin S.M."/>
            <person name="Macaya E.C."/>
            <person name="Fernandez-Garcia C."/>
            <person name="Verbruggen H."/>
        </authorList>
    </citation>
    <scope>NUCLEOTIDE SEQUENCE</scope>
    <source>
        <strain evidence="3">HV00480</strain>
    </source>
</reference>
<dbReference type="GO" id="GO:0016779">
    <property type="term" value="F:nucleotidyltransferase activity"/>
    <property type="evidence" value="ECO:0007669"/>
    <property type="project" value="TreeGrafter"/>
</dbReference>
<dbReference type="InterPro" id="IPR035985">
    <property type="entry name" value="Ubiquitin-activating_enz"/>
</dbReference>
<gene>
    <name evidence="3" type="primary">moeB</name>
    <name evidence="3" type="ORF">HV00480_213</name>
</gene>
<dbReference type="Gene3D" id="3.40.50.720">
    <property type="entry name" value="NAD(P)-binding Rossmann-like Domain"/>
    <property type="match status" value="1"/>
</dbReference>
<dbReference type="PANTHER" id="PTHR10953:SF102">
    <property type="entry name" value="ADENYLYLTRANSFERASE AND SULFURTRANSFERASE MOCS3"/>
    <property type="match status" value="1"/>
</dbReference>
<name>A0A1G4NUC5_9FLOR</name>
<dbReference type="PANTHER" id="PTHR10953">
    <property type="entry name" value="UBIQUITIN-ACTIVATING ENZYME E1"/>
    <property type="match status" value="1"/>
</dbReference>
<reference evidence="3" key="2">
    <citation type="submission" date="2016-10" db="EMBL/GenBank/DDBJ databases">
        <authorList>
            <person name="de Groot N.N."/>
        </authorList>
    </citation>
    <scope>NUCLEOTIDE SEQUENCE</scope>
    <source>
        <strain evidence="3">HV00480</strain>
    </source>
</reference>
<evidence type="ECO:0000259" key="2">
    <source>
        <dbReference type="PROSITE" id="PS50206"/>
    </source>
</evidence>
<dbReference type="GeneID" id="29999138"/>